<organism evidence="1 2">
    <name type="scientific">Leptidea sinapis</name>
    <dbReference type="NCBI Taxonomy" id="189913"/>
    <lineage>
        <taxon>Eukaryota</taxon>
        <taxon>Metazoa</taxon>
        <taxon>Ecdysozoa</taxon>
        <taxon>Arthropoda</taxon>
        <taxon>Hexapoda</taxon>
        <taxon>Insecta</taxon>
        <taxon>Pterygota</taxon>
        <taxon>Neoptera</taxon>
        <taxon>Endopterygota</taxon>
        <taxon>Lepidoptera</taxon>
        <taxon>Glossata</taxon>
        <taxon>Ditrysia</taxon>
        <taxon>Papilionoidea</taxon>
        <taxon>Pieridae</taxon>
        <taxon>Dismorphiinae</taxon>
        <taxon>Leptidea</taxon>
    </lineage>
</organism>
<evidence type="ECO:0000313" key="1">
    <source>
        <dbReference type="EMBL" id="VVD01258.1"/>
    </source>
</evidence>
<accession>A0A5E4QWB9</accession>
<keyword evidence="2" id="KW-1185">Reference proteome</keyword>
<dbReference type="Proteomes" id="UP000324832">
    <property type="component" value="Unassembled WGS sequence"/>
</dbReference>
<proteinExistence type="predicted"/>
<sequence length="72" mass="8204">MNYSQLLCSLIVQICERGEPLLENSKDILLRRIYAEAPLVSEEAVDYLKHLISEDKSAVLALDIIEELTSKR</sequence>
<reference evidence="1 2" key="1">
    <citation type="submission" date="2017-07" db="EMBL/GenBank/DDBJ databases">
        <authorList>
            <person name="Talla V."/>
            <person name="Backstrom N."/>
        </authorList>
    </citation>
    <scope>NUCLEOTIDE SEQUENCE [LARGE SCALE GENOMIC DNA]</scope>
</reference>
<evidence type="ECO:0000313" key="2">
    <source>
        <dbReference type="Proteomes" id="UP000324832"/>
    </source>
</evidence>
<name>A0A5E4QWB9_9NEOP</name>
<protein>
    <submittedName>
        <fullName evidence="1">Uncharacterized protein</fullName>
    </submittedName>
</protein>
<gene>
    <name evidence="1" type="ORF">LSINAPIS_LOCUS11716</name>
</gene>
<dbReference type="AlphaFoldDB" id="A0A5E4QWB9"/>
<dbReference type="EMBL" id="FZQP02005255">
    <property type="protein sequence ID" value="VVD01258.1"/>
    <property type="molecule type" value="Genomic_DNA"/>
</dbReference>